<name>A0AAE0SRM0_9BIVA</name>
<keyword evidence="7" id="KW-0130">Cell adhesion</keyword>
<evidence type="ECO:0000256" key="13">
    <source>
        <dbReference type="SAM" id="Phobius"/>
    </source>
</evidence>
<keyword evidence="5" id="KW-0677">Repeat</keyword>
<evidence type="ECO:0000256" key="3">
    <source>
        <dbReference type="ARBA" id="ARBA00022692"/>
    </source>
</evidence>
<dbReference type="GO" id="GO:0007156">
    <property type="term" value="P:homophilic cell adhesion via plasma membrane adhesion molecules"/>
    <property type="evidence" value="ECO:0007669"/>
    <property type="project" value="InterPro"/>
</dbReference>
<proteinExistence type="predicted"/>
<dbReference type="Pfam" id="PF08266">
    <property type="entry name" value="Cadherin_2"/>
    <property type="match status" value="1"/>
</dbReference>
<feature type="domain" description="Cadherin" evidence="14">
    <location>
        <begin position="507"/>
        <end position="611"/>
    </location>
</feature>
<dbReference type="InterPro" id="IPR020894">
    <property type="entry name" value="Cadherin_CS"/>
</dbReference>
<evidence type="ECO:0000256" key="1">
    <source>
        <dbReference type="ARBA" id="ARBA00004251"/>
    </source>
</evidence>
<dbReference type="PROSITE" id="PS50268">
    <property type="entry name" value="CADHERIN_2"/>
    <property type="match status" value="7"/>
</dbReference>
<feature type="compositionally biased region" description="Polar residues" evidence="12">
    <location>
        <begin position="1069"/>
        <end position="1083"/>
    </location>
</feature>
<feature type="domain" description="Cadherin" evidence="14">
    <location>
        <begin position="63"/>
        <end position="180"/>
    </location>
</feature>
<dbReference type="SUPFAM" id="SSF49313">
    <property type="entry name" value="Cadherin-like"/>
    <property type="match status" value="6"/>
</dbReference>
<dbReference type="CDD" id="cd11304">
    <property type="entry name" value="Cadherin_repeat"/>
    <property type="match status" value="7"/>
</dbReference>
<keyword evidence="16" id="KW-1185">Reference proteome</keyword>
<protein>
    <recommendedName>
        <fullName evidence="14">Cadherin domain-containing protein</fullName>
    </recommendedName>
</protein>
<feature type="region of interest" description="Disordered" evidence="12">
    <location>
        <begin position="1069"/>
        <end position="1129"/>
    </location>
</feature>
<feature type="domain" description="Cadherin" evidence="14">
    <location>
        <begin position="612"/>
        <end position="716"/>
    </location>
</feature>
<evidence type="ECO:0000256" key="7">
    <source>
        <dbReference type="ARBA" id="ARBA00022889"/>
    </source>
</evidence>
<feature type="compositionally biased region" description="Low complexity" evidence="12">
    <location>
        <begin position="1021"/>
        <end position="1039"/>
    </location>
</feature>
<dbReference type="InterPro" id="IPR050174">
    <property type="entry name" value="Protocadherin/Cadherin-CA"/>
</dbReference>
<dbReference type="InterPro" id="IPR002126">
    <property type="entry name" value="Cadherin-like_dom"/>
</dbReference>
<sequence length="1203" mass="133108">MIENNSSEDVHDVLLYVVLKQIQLALEYHSGFIMECRVWTVCKLKTIIIFAFLSLTLFLEALGEADIRYKLNEEQISGTYIGTIKSDFDIRSTISEVEYNNLVFSLLSAGNPYAAFFKINNRTSELAVGSRIDRDNLSICTFTEKCVISVDVAIQTGGAFFRKLKVDIEIVDLNDNSPTFAVNEVEVEIAESTTGRSPASFSGAQDADYGLLSVQNYTILEPDTPFTVEYEKLVDRSSIVTIIVQKGLDRETRDFYKLTVLAQDGGNPMRTGTLKVNIIITDVNDNAPKFTPSVYNVTVKEDIELGSTILTVSATDADIGENGEILYKLSAHQVENVPSLFSINPVSGALSVVAQLIYVPNDVLRVFVEASDKGVPPKISQAVVYVNIEDSNNHPPQININFLAGSDVARVSEFANVGTVVAHIGVVDDDTGRNGIVTCTGASDRFGLERLDIKEYKVVVTKPLDRELISVHVVDILCYDNGSPPLNSSRKFNVTILDENDVTPRFTQRTYFVNTEENNRIGDLIIKVSAEDLDIGINAVVTYFLVDGGGLDFRMNPNTGEIRAYFVIDRENVSRVTLRVQAVDGGINQKLTGEATVVININDQNDNAPAFNQSEYTFTIEENAILKSKVGQVIATDPDDGENGTILYSIFPSPSYDFPFTLYSNGTIITTLEIDREVKSQYNITIVATDQSSSPLRSSIYVVISVSDQNDNPPVFVFPNKENNTVTVSYAALSGTLIANVTANDTDDGKNSLLSYSIVDNNVSDIFTIEMKTGKLTLQRMLTSSDPIMFTIRVKVEDNGTNRRSSVAYLTITFSQGLESKEGGDDNKNFQIAVSLTSVTVVLSVAIVLIICLIRRHDRLKTKEGVRAMQMKAGDTIKGLVLKGDQLRKVTFPLEYDSKTKTKESIEVPMTSQEVYQISNRMRGDSNVTSSDSGLSSFSGQQTRSDVMTFSTNQQPLDSSLMMPTERPHDRFHEQLWTISDERQTPTLTKDIFKHEDNGSESSGETTTCDSGRGGSESDIQSATFSTSQEQTETSKSVTFASKPLLHHIETEQTWKYPNDVSLSYSNSPKGFSSNHSWNQNEFPHSRSINRKDFSSNNSISPRDISTSRNSCKLLSHPNPKSKLSFKTSHKNKFRVTPNHYVKENQDFISSPGECSNIGFGISYDDDDDTTTSGSYTIDADDCQSDPLNDSRNYFLAQDEAYC</sequence>
<dbReference type="GO" id="GO:0005886">
    <property type="term" value="C:plasma membrane"/>
    <property type="evidence" value="ECO:0007669"/>
    <property type="project" value="UniProtKB-SubCell"/>
</dbReference>
<reference evidence="15" key="3">
    <citation type="submission" date="2023-05" db="EMBL/GenBank/DDBJ databases">
        <authorList>
            <person name="Smith C.H."/>
        </authorList>
    </citation>
    <scope>NUCLEOTIDE SEQUENCE</scope>
    <source>
        <strain evidence="15">CHS0354</strain>
        <tissue evidence="15">Mantle</tissue>
    </source>
</reference>
<feature type="domain" description="Cadherin" evidence="14">
    <location>
        <begin position="291"/>
        <end position="398"/>
    </location>
</feature>
<keyword evidence="8 13" id="KW-1133">Transmembrane helix</keyword>
<reference evidence="15" key="2">
    <citation type="journal article" date="2021" name="Genome Biol. Evol.">
        <title>Developing a high-quality reference genome for a parasitic bivalve with doubly uniparental inheritance (Bivalvia: Unionida).</title>
        <authorList>
            <person name="Smith C.H."/>
        </authorList>
    </citation>
    <scope>NUCLEOTIDE SEQUENCE</scope>
    <source>
        <strain evidence="15">CHS0354</strain>
        <tissue evidence="15">Mantle</tissue>
    </source>
</reference>
<feature type="transmembrane region" description="Helical" evidence="13">
    <location>
        <begin position="830"/>
        <end position="854"/>
    </location>
</feature>
<evidence type="ECO:0000259" key="14">
    <source>
        <dbReference type="PROSITE" id="PS50268"/>
    </source>
</evidence>
<keyword evidence="3 13" id="KW-0812">Transmembrane</keyword>
<feature type="compositionally biased region" description="Low complexity" evidence="12">
    <location>
        <begin position="930"/>
        <end position="939"/>
    </location>
</feature>
<feature type="region of interest" description="Disordered" evidence="12">
    <location>
        <begin position="993"/>
        <end position="1039"/>
    </location>
</feature>
<organism evidence="15 16">
    <name type="scientific">Potamilus streckersoni</name>
    <dbReference type="NCBI Taxonomy" id="2493646"/>
    <lineage>
        <taxon>Eukaryota</taxon>
        <taxon>Metazoa</taxon>
        <taxon>Spiralia</taxon>
        <taxon>Lophotrochozoa</taxon>
        <taxon>Mollusca</taxon>
        <taxon>Bivalvia</taxon>
        <taxon>Autobranchia</taxon>
        <taxon>Heteroconchia</taxon>
        <taxon>Palaeoheterodonta</taxon>
        <taxon>Unionida</taxon>
        <taxon>Unionoidea</taxon>
        <taxon>Unionidae</taxon>
        <taxon>Ambleminae</taxon>
        <taxon>Lampsilini</taxon>
        <taxon>Potamilus</taxon>
    </lineage>
</organism>
<feature type="domain" description="Cadherin" evidence="14">
    <location>
        <begin position="181"/>
        <end position="290"/>
    </location>
</feature>
<dbReference type="Gene3D" id="2.60.40.60">
    <property type="entry name" value="Cadherins"/>
    <property type="match status" value="7"/>
</dbReference>
<dbReference type="PANTHER" id="PTHR24028">
    <property type="entry name" value="CADHERIN-87A"/>
    <property type="match status" value="1"/>
</dbReference>
<dbReference type="AlphaFoldDB" id="A0AAE0SRM0"/>
<evidence type="ECO:0000256" key="2">
    <source>
        <dbReference type="ARBA" id="ARBA00022475"/>
    </source>
</evidence>
<dbReference type="InterPro" id="IPR015919">
    <property type="entry name" value="Cadherin-like_sf"/>
</dbReference>
<evidence type="ECO:0000256" key="6">
    <source>
        <dbReference type="ARBA" id="ARBA00022837"/>
    </source>
</evidence>
<evidence type="ECO:0000256" key="5">
    <source>
        <dbReference type="ARBA" id="ARBA00022737"/>
    </source>
</evidence>
<dbReference type="InterPro" id="IPR013164">
    <property type="entry name" value="Cadherin_N"/>
</dbReference>
<evidence type="ECO:0000313" key="15">
    <source>
        <dbReference type="EMBL" id="KAK3596855.1"/>
    </source>
</evidence>
<dbReference type="Proteomes" id="UP001195483">
    <property type="component" value="Unassembled WGS sequence"/>
</dbReference>
<keyword evidence="10" id="KW-0325">Glycoprotein</keyword>
<dbReference type="Pfam" id="PF00028">
    <property type="entry name" value="Cadherin"/>
    <property type="match status" value="6"/>
</dbReference>
<evidence type="ECO:0000313" key="16">
    <source>
        <dbReference type="Proteomes" id="UP001195483"/>
    </source>
</evidence>
<dbReference type="GO" id="GO:0005509">
    <property type="term" value="F:calcium ion binding"/>
    <property type="evidence" value="ECO:0007669"/>
    <property type="project" value="UniProtKB-UniRule"/>
</dbReference>
<dbReference type="FunFam" id="2.60.40.60:FF:000020">
    <property type="entry name" value="Dachsous cadherin-related 1b"/>
    <property type="match status" value="3"/>
</dbReference>
<keyword evidence="2" id="KW-1003">Cell membrane</keyword>
<feature type="domain" description="Cadherin" evidence="14">
    <location>
        <begin position="720"/>
        <end position="830"/>
    </location>
</feature>
<feature type="region of interest" description="Disordered" evidence="12">
    <location>
        <begin position="923"/>
        <end position="944"/>
    </location>
</feature>
<feature type="domain" description="Cadherin" evidence="14">
    <location>
        <begin position="403"/>
        <end position="506"/>
    </location>
</feature>
<evidence type="ECO:0000256" key="8">
    <source>
        <dbReference type="ARBA" id="ARBA00022989"/>
    </source>
</evidence>
<dbReference type="FunFam" id="2.60.40.60:FF:000007">
    <property type="entry name" value="Protocadherin alpha 2"/>
    <property type="match status" value="1"/>
</dbReference>
<evidence type="ECO:0000256" key="9">
    <source>
        <dbReference type="ARBA" id="ARBA00023136"/>
    </source>
</evidence>
<feature type="compositionally biased region" description="Polar residues" evidence="12">
    <location>
        <begin position="1095"/>
        <end position="1113"/>
    </location>
</feature>
<evidence type="ECO:0000256" key="4">
    <source>
        <dbReference type="ARBA" id="ARBA00022729"/>
    </source>
</evidence>
<dbReference type="SMART" id="SM00112">
    <property type="entry name" value="CA"/>
    <property type="match status" value="7"/>
</dbReference>
<dbReference type="PRINTS" id="PR00205">
    <property type="entry name" value="CADHERIN"/>
</dbReference>
<comment type="caution">
    <text evidence="15">The sequence shown here is derived from an EMBL/GenBank/DDBJ whole genome shotgun (WGS) entry which is preliminary data.</text>
</comment>
<gene>
    <name evidence="15" type="ORF">CHS0354_039847</name>
</gene>
<feature type="compositionally biased region" description="Polar residues" evidence="12">
    <location>
        <begin position="1000"/>
        <end position="1010"/>
    </location>
</feature>
<keyword evidence="4" id="KW-0732">Signal</keyword>
<dbReference type="PANTHER" id="PTHR24028:SF146">
    <property type="entry name" value="CADHERIN 96CB, ISOFORM D-RELATED"/>
    <property type="match status" value="1"/>
</dbReference>
<keyword evidence="9 13" id="KW-0472">Membrane</keyword>
<evidence type="ECO:0000256" key="12">
    <source>
        <dbReference type="SAM" id="MobiDB-lite"/>
    </source>
</evidence>
<comment type="subcellular location">
    <subcellularLocation>
        <location evidence="1">Cell membrane</location>
        <topology evidence="1">Single-pass type I membrane protein</topology>
    </subcellularLocation>
</comment>
<dbReference type="EMBL" id="JAEAOA010002323">
    <property type="protein sequence ID" value="KAK3596855.1"/>
    <property type="molecule type" value="Genomic_DNA"/>
</dbReference>
<reference evidence="15" key="1">
    <citation type="journal article" date="2021" name="Genome Biol. Evol.">
        <title>A High-Quality Reference Genome for a Parasitic Bivalve with Doubly Uniparental Inheritance (Bivalvia: Unionida).</title>
        <authorList>
            <person name="Smith C.H."/>
        </authorList>
    </citation>
    <scope>NUCLEOTIDE SEQUENCE</scope>
    <source>
        <strain evidence="15">CHS0354</strain>
    </source>
</reference>
<evidence type="ECO:0000256" key="10">
    <source>
        <dbReference type="ARBA" id="ARBA00023180"/>
    </source>
</evidence>
<accession>A0AAE0SRM0</accession>
<evidence type="ECO:0000256" key="11">
    <source>
        <dbReference type="PROSITE-ProRule" id="PRU00043"/>
    </source>
</evidence>
<keyword evidence="6 11" id="KW-0106">Calcium</keyword>
<dbReference type="PROSITE" id="PS00232">
    <property type="entry name" value="CADHERIN_1"/>
    <property type="match status" value="3"/>
</dbReference>
<dbReference type="FunFam" id="2.60.40.60:FF:000004">
    <property type="entry name" value="Protocadherin 1 gamma 2"/>
    <property type="match status" value="1"/>
</dbReference>